<dbReference type="Proteomes" id="UP000219182">
    <property type="component" value="Unassembled WGS sequence"/>
</dbReference>
<name>A0A2A6FIZ4_9HYPH</name>
<evidence type="ECO:0000256" key="6">
    <source>
        <dbReference type="ARBA" id="ARBA00023136"/>
    </source>
</evidence>
<keyword evidence="9" id="KW-1185">Reference proteome</keyword>
<keyword evidence="6 7" id="KW-0472">Membrane</keyword>
<dbReference type="GO" id="GO:0005886">
    <property type="term" value="C:plasma membrane"/>
    <property type="evidence" value="ECO:0007669"/>
    <property type="project" value="UniProtKB-SubCell"/>
</dbReference>
<reference evidence="8 9" key="1">
    <citation type="submission" date="2017-09" db="EMBL/GenBank/DDBJ databases">
        <title>Mesorhizobum sanjuanii sp. nov. isolated from nodules of Lotus tenuis in saline-alkaline lowlands of Flooding Pampa.</title>
        <authorList>
            <person name="Sannazzaro A.I."/>
            <person name="Torres Tejerizo G.A."/>
            <person name="Fontana F."/>
            <person name="Cumpa Velazquez L.M."/>
            <person name="Hansen L."/>
            <person name="Pistorio M."/>
            <person name="Estrella M.J."/>
        </authorList>
    </citation>
    <scope>NUCLEOTIDE SEQUENCE [LARGE SCALE GENOMIC DNA]</scope>
    <source>
        <strain evidence="8 9">BSA136</strain>
    </source>
</reference>
<comment type="caution">
    <text evidence="8">The sequence shown here is derived from an EMBL/GenBank/DDBJ whole genome shotgun (WGS) entry which is preliminary data.</text>
</comment>
<evidence type="ECO:0000256" key="2">
    <source>
        <dbReference type="ARBA" id="ARBA00007543"/>
    </source>
</evidence>
<protein>
    <submittedName>
        <fullName evidence="8">Cytochrome d ubiquinol oxidase subunit II</fullName>
    </submittedName>
</protein>
<organism evidence="8 9">
    <name type="scientific">Mesorhizobium sanjuanii</name>
    <dbReference type="NCBI Taxonomy" id="2037900"/>
    <lineage>
        <taxon>Bacteria</taxon>
        <taxon>Pseudomonadati</taxon>
        <taxon>Pseudomonadota</taxon>
        <taxon>Alphaproteobacteria</taxon>
        <taxon>Hyphomicrobiales</taxon>
        <taxon>Phyllobacteriaceae</taxon>
        <taxon>Mesorhizobium</taxon>
    </lineage>
</organism>
<evidence type="ECO:0000256" key="7">
    <source>
        <dbReference type="SAM" id="Phobius"/>
    </source>
</evidence>
<dbReference type="GO" id="GO:0070069">
    <property type="term" value="C:cytochrome complex"/>
    <property type="evidence" value="ECO:0007669"/>
    <property type="project" value="TreeGrafter"/>
</dbReference>
<dbReference type="GO" id="GO:0009055">
    <property type="term" value="F:electron transfer activity"/>
    <property type="evidence" value="ECO:0007669"/>
    <property type="project" value="TreeGrafter"/>
</dbReference>
<gene>
    <name evidence="8" type="primary">cydB</name>
    <name evidence="8" type="ORF">CN311_07750</name>
</gene>
<evidence type="ECO:0000313" key="8">
    <source>
        <dbReference type="EMBL" id="PDQ21705.1"/>
    </source>
</evidence>
<feature type="transmembrane region" description="Helical" evidence="7">
    <location>
        <begin position="223"/>
        <end position="244"/>
    </location>
</feature>
<dbReference type="GO" id="GO:0016682">
    <property type="term" value="F:oxidoreductase activity, acting on diphenols and related substances as donors, oxygen as acceptor"/>
    <property type="evidence" value="ECO:0007669"/>
    <property type="project" value="TreeGrafter"/>
</dbReference>
<feature type="transmembrane region" description="Helical" evidence="7">
    <location>
        <begin position="108"/>
        <end position="133"/>
    </location>
</feature>
<dbReference type="NCBIfam" id="TIGR00203">
    <property type="entry name" value="cydB"/>
    <property type="match status" value="1"/>
</dbReference>
<dbReference type="EMBL" id="NWQG01000042">
    <property type="protein sequence ID" value="PDQ21705.1"/>
    <property type="molecule type" value="Genomic_DNA"/>
</dbReference>
<feature type="transmembrane region" description="Helical" evidence="7">
    <location>
        <begin position="153"/>
        <end position="176"/>
    </location>
</feature>
<proteinExistence type="inferred from homology"/>
<feature type="transmembrane region" description="Helical" evidence="7">
    <location>
        <begin position="78"/>
        <end position="96"/>
    </location>
</feature>
<keyword evidence="5 7" id="KW-1133">Transmembrane helix</keyword>
<dbReference type="PANTHER" id="PTHR43141">
    <property type="entry name" value="CYTOCHROME BD2 SUBUNIT II"/>
    <property type="match status" value="1"/>
</dbReference>
<evidence type="ECO:0000256" key="1">
    <source>
        <dbReference type="ARBA" id="ARBA00004651"/>
    </source>
</evidence>
<dbReference type="GO" id="GO:0019646">
    <property type="term" value="P:aerobic electron transport chain"/>
    <property type="evidence" value="ECO:0007669"/>
    <property type="project" value="TreeGrafter"/>
</dbReference>
<accession>A0A2A6FIZ4</accession>
<feature type="transmembrane region" description="Helical" evidence="7">
    <location>
        <begin position="256"/>
        <end position="275"/>
    </location>
</feature>
<comment type="subcellular location">
    <subcellularLocation>
        <location evidence="1">Cell membrane</location>
        <topology evidence="1">Multi-pass membrane protein</topology>
    </subcellularLocation>
</comment>
<evidence type="ECO:0000313" key="9">
    <source>
        <dbReference type="Proteomes" id="UP000219182"/>
    </source>
</evidence>
<feature type="transmembrane region" description="Helical" evidence="7">
    <location>
        <begin position="192"/>
        <end position="211"/>
    </location>
</feature>
<evidence type="ECO:0000256" key="5">
    <source>
        <dbReference type="ARBA" id="ARBA00022989"/>
    </source>
</evidence>
<feature type="transmembrane region" description="Helical" evidence="7">
    <location>
        <begin position="6"/>
        <end position="33"/>
    </location>
</feature>
<dbReference type="AlphaFoldDB" id="A0A2A6FIZ4"/>
<keyword evidence="3" id="KW-1003">Cell membrane</keyword>
<evidence type="ECO:0000256" key="4">
    <source>
        <dbReference type="ARBA" id="ARBA00022692"/>
    </source>
</evidence>
<dbReference type="Pfam" id="PF02322">
    <property type="entry name" value="Cyt_bd_oxida_II"/>
    <property type="match status" value="1"/>
</dbReference>
<sequence length="328" mass="35824">MIVFWTAALALAVFLYVLLDGFDLGVGILFGFARTEDEKREMLHAIAPVWDGNETWLVISGTVLFGAFPSVYALLLSAFYLPLILMLCGLILRGVAFEFREKSTGSRAVWDAGFGLGSLLASFVQGCAVGALVEGLPNHAGQFTGGAFFWARPFPLLCGLGLCLGYAMIGSTWLIAKTSGAMRERAYRQTAWLLRGVLLFLAVAFVASLLLDLPVMTRWLERPVLGMFPLLGLAGGITVLYGLIKRRDAVPFRGAALIFIAAFGTLAVSFLPYIVPFSLTIWQAAAPPSSLSFLFWFAGIVVLPLTLLYTVVVYWVFRGKLRDDHPSY</sequence>
<dbReference type="RefSeq" id="WP_097572735.1">
    <property type="nucleotide sequence ID" value="NZ_NWQG01000042.1"/>
</dbReference>
<feature type="transmembrane region" description="Helical" evidence="7">
    <location>
        <begin position="295"/>
        <end position="317"/>
    </location>
</feature>
<evidence type="ECO:0000256" key="3">
    <source>
        <dbReference type="ARBA" id="ARBA00022475"/>
    </source>
</evidence>
<dbReference type="PANTHER" id="PTHR43141:SF4">
    <property type="entry name" value="CYTOCHROME BD2 SUBUNIT II"/>
    <property type="match status" value="1"/>
</dbReference>
<comment type="similarity">
    <text evidence="2">Belongs to the cytochrome ubiquinol oxidase subunit 2 family.</text>
</comment>
<keyword evidence="4 7" id="KW-0812">Transmembrane</keyword>
<dbReference type="InterPro" id="IPR003317">
    <property type="entry name" value="Cyt-d_oxidase_su2"/>
</dbReference>